<proteinExistence type="predicted"/>
<feature type="transmembrane region" description="Helical" evidence="1">
    <location>
        <begin position="32"/>
        <end position="56"/>
    </location>
</feature>
<feature type="transmembrane region" description="Helical" evidence="1">
    <location>
        <begin position="7"/>
        <end position="26"/>
    </location>
</feature>
<keyword evidence="2" id="KW-1185">Reference proteome</keyword>
<dbReference type="AlphaFoldDB" id="A0A3Q0FGX0"/>
<keyword evidence="1" id="KW-1133">Transmembrane helix</keyword>
<evidence type="ECO:0000313" key="2">
    <source>
        <dbReference type="Proteomes" id="UP000087766"/>
    </source>
</evidence>
<dbReference type="RefSeq" id="XP_022643310.1">
    <property type="nucleotide sequence ID" value="XM_022787589.1"/>
</dbReference>
<reference evidence="2" key="1">
    <citation type="journal article" date="2014" name="Nat. Commun.">
        <title>Genome sequence of mungbean and insights into evolution within Vigna species.</title>
        <authorList>
            <person name="Kang Y.J."/>
            <person name="Kim S.K."/>
            <person name="Kim M.Y."/>
            <person name="Lestari P."/>
            <person name="Kim K.H."/>
            <person name="Ha B.K."/>
            <person name="Jun T.H."/>
            <person name="Hwang W.J."/>
            <person name="Lee T."/>
            <person name="Lee J."/>
            <person name="Shim S."/>
            <person name="Yoon M.Y."/>
            <person name="Jang Y.E."/>
            <person name="Han K.S."/>
            <person name="Taeprayoon P."/>
            <person name="Yoon N."/>
            <person name="Somta P."/>
            <person name="Tanya P."/>
            <person name="Kim K.S."/>
            <person name="Gwag J.G."/>
            <person name="Moon J.K."/>
            <person name="Lee Y.H."/>
            <person name="Park B.S."/>
            <person name="Bombarely A."/>
            <person name="Doyle J.J."/>
            <person name="Jackson S.A."/>
            <person name="Schafleitner R."/>
            <person name="Srinives P."/>
            <person name="Varshney R.K."/>
            <person name="Lee S.H."/>
        </authorList>
    </citation>
    <scope>NUCLEOTIDE SEQUENCE [LARGE SCALE GENOMIC DNA]</scope>
    <source>
        <strain evidence="2">cv. VC1973A</strain>
    </source>
</reference>
<evidence type="ECO:0000256" key="1">
    <source>
        <dbReference type="SAM" id="Phobius"/>
    </source>
</evidence>
<dbReference type="OrthoDB" id="10267824at2759"/>
<dbReference type="Proteomes" id="UP000087766">
    <property type="component" value="Chromosome 2"/>
</dbReference>
<dbReference type="GeneID" id="111242779"/>
<protein>
    <submittedName>
        <fullName evidence="3">Uncharacterized protein LOC111242779</fullName>
    </submittedName>
</protein>
<keyword evidence="1" id="KW-0472">Membrane</keyword>
<organism evidence="2 3">
    <name type="scientific">Vigna radiata var. radiata</name>
    <name type="common">Mung bean</name>
    <name type="synonym">Phaseolus aureus</name>
    <dbReference type="NCBI Taxonomy" id="3916"/>
    <lineage>
        <taxon>Eukaryota</taxon>
        <taxon>Viridiplantae</taxon>
        <taxon>Streptophyta</taxon>
        <taxon>Embryophyta</taxon>
        <taxon>Tracheophyta</taxon>
        <taxon>Spermatophyta</taxon>
        <taxon>Magnoliopsida</taxon>
        <taxon>eudicotyledons</taxon>
        <taxon>Gunneridae</taxon>
        <taxon>Pentapetalae</taxon>
        <taxon>rosids</taxon>
        <taxon>fabids</taxon>
        <taxon>Fabales</taxon>
        <taxon>Fabaceae</taxon>
        <taxon>Papilionoideae</taxon>
        <taxon>50 kb inversion clade</taxon>
        <taxon>NPAAA clade</taxon>
        <taxon>indigoferoid/millettioid clade</taxon>
        <taxon>Phaseoleae</taxon>
        <taxon>Vigna</taxon>
    </lineage>
</organism>
<name>A0A3Q0FGX0_VIGRR</name>
<reference evidence="3" key="2">
    <citation type="submission" date="2025-08" db="UniProtKB">
        <authorList>
            <consortium name="RefSeq"/>
        </authorList>
    </citation>
    <scope>IDENTIFICATION</scope>
    <source>
        <tissue evidence="3">Leaf</tissue>
    </source>
</reference>
<gene>
    <name evidence="3" type="primary">LOC111242779</name>
</gene>
<sequence length="134" mass="14504">MCATGRWVCGGVAACSVVVLRFFLGLREEDVGVAAACSSKLLAHNICGVFALNLMLARFGTSTREVFLSAFSSKAKDGIQNLNWNQFLQLDCHGSQLPLRELRSLCHVGKGRRRWWFGIGEGIATLGLTGTGVE</sequence>
<accession>A0A3Q0FGX0</accession>
<dbReference type="KEGG" id="vra:111242779"/>
<keyword evidence="1" id="KW-0812">Transmembrane</keyword>
<evidence type="ECO:0000313" key="3">
    <source>
        <dbReference type="RefSeq" id="XP_022643310.1"/>
    </source>
</evidence>